<accession>A0A3D8R0C9</accession>
<sequence length="197" mass="23061">MAQISISLFRFHRAFRTQPSEQIGNIVRTSDAELANIISSLPQHLQPDEPRTDATEKRDVLNPWIPWQKWDLTQTFLYYRMKINCTVQLEWLLTPHLFEGQRSICLDAIRMMLWIRRNWDQPVARRRQWALSTHIFSAGVTLTLEAKYRTTDIAQDWILDSKRCVELLQEVQSQNEVAKEGAAILQDLIKDVTAENV</sequence>
<organism evidence="1 2">
    <name type="scientific">Coleophoma cylindrospora</name>
    <dbReference type="NCBI Taxonomy" id="1849047"/>
    <lineage>
        <taxon>Eukaryota</taxon>
        <taxon>Fungi</taxon>
        <taxon>Dikarya</taxon>
        <taxon>Ascomycota</taxon>
        <taxon>Pezizomycotina</taxon>
        <taxon>Leotiomycetes</taxon>
        <taxon>Helotiales</taxon>
        <taxon>Dermateaceae</taxon>
        <taxon>Coleophoma</taxon>
    </lineage>
</organism>
<comment type="caution">
    <text evidence="1">The sequence shown here is derived from an EMBL/GenBank/DDBJ whole genome shotgun (WGS) entry which is preliminary data.</text>
</comment>
<name>A0A3D8R0C9_9HELO</name>
<dbReference type="CDD" id="cd12148">
    <property type="entry name" value="fungal_TF_MHR"/>
    <property type="match status" value="1"/>
</dbReference>
<proteinExistence type="predicted"/>
<evidence type="ECO:0000313" key="1">
    <source>
        <dbReference type="EMBL" id="RDW67513.1"/>
    </source>
</evidence>
<dbReference type="EMBL" id="PDLM01000010">
    <property type="protein sequence ID" value="RDW67513.1"/>
    <property type="molecule type" value="Genomic_DNA"/>
</dbReference>
<dbReference type="AlphaFoldDB" id="A0A3D8R0C9"/>
<keyword evidence="2" id="KW-1185">Reference proteome</keyword>
<dbReference type="OrthoDB" id="1747771at2759"/>
<gene>
    <name evidence="1" type="ORF">BP6252_08909</name>
</gene>
<evidence type="ECO:0000313" key="2">
    <source>
        <dbReference type="Proteomes" id="UP000256645"/>
    </source>
</evidence>
<dbReference type="Proteomes" id="UP000256645">
    <property type="component" value="Unassembled WGS sequence"/>
</dbReference>
<protein>
    <submittedName>
        <fullName evidence="1">Uncharacterized protein</fullName>
    </submittedName>
</protein>
<dbReference type="STRING" id="1849047.A0A3D8R0C9"/>
<reference evidence="1 2" key="1">
    <citation type="journal article" date="2018" name="IMA Fungus">
        <title>IMA Genome-F 9: Draft genome sequence of Annulohypoxylon stygium, Aspergillus mulundensis, Berkeleyomyces basicola (syn. Thielaviopsis basicola), Ceratocystis smalleyi, two Cercospora beticola strains, Coleophoma cylindrospora, Fusarium fracticaudum, Phialophora cf. hyalina, and Morchella septimelata.</title>
        <authorList>
            <person name="Wingfield B.D."/>
            <person name="Bills G.F."/>
            <person name="Dong Y."/>
            <person name="Huang W."/>
            <person name="Nel W.J."/>
            <person name="Swalarsk-Parry B.S."/>
            <person name="Vaghefi N."/>
            <person name="Wilken P.M."/>
            <person name="An Z."/>
            <person name="de Beer Z.W."/>
            <person name="De Vos L."/>
            <person name="Chen L."/>
            <person name="Duong T.A."/>
            <person name="Gao Y."/>
            <person name="Hammerbacher A."/>
            <person name="Kikkert J.R."/>
            <person name="Li Y."/>
            <person name="Li H."/>
            <person name="Li K."/>
            <person name="Li Q."/>
            <person name="Liu X."/>
            <person name="Ma X."/>
            <person name="Naidoo K."/>
            <person name="Pethybridge S.J."/>
            <person name="Sun J."/>
            <person name="Steenkamp E.T."/>
            <person name="van der Nest M.A."/>
            <person name="van Wyk S."/>
            <person name="Wingfield M.J."/>
            <person name="Xiong C."/>
            <person name="Yue Q."/>
            <person name="Zhang X."/>
        </authorList>
    </citation>
    <scope>NUCLEOTIDE SEQUENCE [LARGE SCALE GENOMIC DNA]</scope>
    <source>
        <strain evidence="1 2">BP6252</strain>
    </source>
</reference>